<comment type="caution">
    <text evidence="2">The sequence shown here is derived from an EMBL/GenBank/DDBJ whole genome shotgun (WGS) entry which is preliminary data.</text>
</comment>
<organism evidence="2 3">
    <name type="scientific">Dryococelus australis</name>
    <dbReference type="NCBI Taxonomy" id="614101"/>
    <lineage>
        <taxon>Eukaryota</taxon>
        <taxon>Metazoa</taxon>
        <taxon>Ecdysozoa</taxon>
        <taxon>Arthropoda</taxon>
        <taxon>Hexapoda</taxon>
        <taxon>Insecta</taxon>
        <taxon>Pterygota</taxon>
        <taxon>Neoptera</taxon>
        <taxon>Polyneoptera</taxon>
        <taxon>Phasmatodea</taxon>
        <taxon>Verophasmatodea</taxon>
        <taxon>Anareolatae</taxon>
        <taxon>Phasmatidae</taxon>
        <taxon>Eurycanthinae</taxon>
        <taxon>Dryococelus</taxon>
    </lineage>
</organism>
<reference evidence="2 3" key="1">
    <citation type="submission" date="2023-02" db="EMBL/GenBank/DDBJ databases">
        <title>LHISI_Scaffold_Assembly.</title>
        <authorList>
            <person name="Stuart O.P."/>
            <person name="Cleave R."/>
            <person name="Magrath M.J.L."/>
            <person name="Mikheyev A.S."/>
        </authorList>
    </citation>
    <scope>NUCLEOTIDE SEQUENCE [LARGE SCALE GENOMIC DNA]</scope>
    <source>
        <strain evidence="2">Daus_M_001</strain>
        <tissue evidence="2">Leg muscle</tissue>
    </source>
</reference>
<feature type="region of interest" description="Disordered" evidence="1">
    <location>
        <begin position="79"/>
        <end position="104"/>
    </location>
</feature>
<evidence type="ECO:0000313" key="3">
    <source>
        <dbReference type="Proteomes" id="UP001159363"/>
    </source>
</evidence>
<evidence type="ECO:0000313" key="2">
    <source>
        <dbReference type="EMBL" id="KAJ8894709.1"/>
    </source>
</evidence>
<keyword evidence="3" id="KW-1185">Reference proteome</keyword>
<dbReference type="EMBL" id="JARBHB010000001">
    <property type="protein sequence ID" value="KAJ8894709.1"/>
    <property type="molecule type" value="Genomic_DNA"/>
</dbReference>
<feature type="region of interest" description="Disordered" evidence="1">
    <location>
        <begin position="1"/>
        <end position="49"/>
    </location>
</feature>
<proteinExistence type="predicted"/>
<feature type="compositionally biased region" description="Basic and acidic residues" evidence="1">
    <location>
        <begin position="1"/>
        <end position="14"/>
    </location>
</feature>
<gene>
    <name evidence="2" type="ORF">PR048_000016</name>
</gene>
<protein>
    <submittedName>
        <fullName evidence="2">Uncharacterized protein</fullName>
    </submittedName>
</protein>
<accession>A0ABQ9IDF7</accession>
<name>A0ABQ9IDF7_9NEOP</name>
<evidence type="ECO:0000256" key="1">
    <source>
        <dbReference type="SAM" id="MobiDB-lite"/>
    </source>
</evidence>
<dbReference type="Proteomes" id="UP001159363">
    <property type="component" value="Chromosome 1"/>
</dbReference>
<sequence length="104" mass="11632">MKGRGKREIPEKIRRPAASYGMIPTCENLGETPPGSPRWEASSLTTTPPRPRVFQEYRAAVVWWLDYSPWREVSAVFTTPPPVDEGEGGGTMRPMLEAQDVANM</sequence>